<sequence>MSALSSSTGFTGRPNLRHYHRIPVNLEAFLERGGEALPRCPINNLSRAGLQIECTPETLDQLVPNGEPVAPQMAIPVQVAFTVPVGESDSACIRARCDVVTVRRIARDCFHVGMSFAEFEEDAVPMLDHYINEQLSAGV</sequence>
<dbReference type="Pfam" id="PF07238">
    <property type="entry name" value="PilZ"/>
    <property type="match status" value="1"/>
</dbReference>
<gene>
    <name evidence="2" type="ORF">CK501_13680</name>
</gene>
<reference evidence="2 3" key="1">
    <citation type="submission" date="2017-08" db="EMBL/GenBank/DDBJ databases">
        <title>Halovibrio sewagensis sp. nov., isolated from wastewater of high salinity.</title>
        <authorList>
            <person name="Dong X."/>
            <person name="Zhang G."/>
        </authorList>
    </citation>
    <scope>NUCLEOTIDE SEQUENCE [LARGE SCALE GENOMIC DNA]</scope>
    <source>
        <strain evidence="2 3">YL5-2</strain>
    </source>
</reference>
<comment type="caution">
    <text evidence="2">The sequence shown here is derived from an EMBL/GenBank/DDBJ whole genome shotgun (WGS) entry which is preliminary data.</text>
</comment>
<accession>A0A2A2F1T4</accession>
<dbReference type="GO" id="GO:0035438">
    <property type="term" value="F:cyclic-di-GMP binding"/>
    <property type="evidence" value="ECO:0007669"/>
    <property type="project" value="InterPro"/>
</dbReference>
<keyword evidence="3" id="KW-1185">Reference proteome</keyword>
<proteinExistence type="predicted"/>
<evidence type="ECO:0000259" key="1">
    <source>
        <dbReference type="Pfam" id="PF07238"/>
    </source>
</evidence>
<dbReference type="Gene3D" id="2.40.10.220">
    <property type="entry name" value="predicted glycosyltransferase like domains"/>
    <property type="match status" value="1"/>
</dbReference>
<dbReference type="EMBL" id="NSKD01000007">
    <property type="protein sequence ID" value="PAU78730.1"/>
    <property type="molecule type" value="Genomic_DNA"/>
</dbReference>
<evidence type="ECO:0000313" key="2">
    <source>
        <dbReference type="EMBL" id="PAU78730.1"/>
    </source>
</evidence>
<dbReference type="InterPro" id="IPR009875">
    <property type="entry name" value="PilZ_domain"/>
</dbReference>
<dbReference type="RefSeq" id="WP_095618300.1">
    <property type="nucleotide sequence ID" value="NZ_NSKD01000007.1"/>
</dbReference>
<organism evidence="2 3">
    <name type="scientific">Halovibrio salipaludis</name>
    <dbReference type="NCBI Taxonomy" id="2032626"/>
    <lineage>
        <taxon>Bacteria</taxon>
        <taxon>Pseudomonadati</taxon>
        <taxon>Pseudomonadota</taxon>
        <taxon>Gammaproteobacteria</taxon>
        <taxon>Oceanospirillales</taxon>
        <taxon>Halomonadaceae</taxon>
        <taxon>Halovibrio</taxon>
    </lineage>
</organism>
<name>A0A2A2F1T4_9GAMM</name>
<dbReference type="SUPFAM" id="SSF141371">
    <property type="entry name" value="PilZ domain-like"/>
    <property type="match status" value="1"/>
</dbReference>
<protein>
    <submittedName>
        <fullName evidence="2">Pilus assembly protein PilZ</fullName>
    </submittedName>
</protein>
<evidence type="ECO:0000313" key="3">
    <source>
        <dbReference type="Proteomes" id="UP000218896"/>
    </source>
</evidence>
<dbReference type="Proteomes" id="UP000218896">
    <property type="component" value="Unassembled WGS sequence"/>
</dbReference>
<dbReference type="AlphaFoldDB" id="A0A2A2F1T4"/>
<dbReference type="OrthoDB" id="5567283at2"/>
<feature type="domain" description="PilZ" evidence="1">
    <location>
        <begin position="16"/>
        <end position="131"/>
    </location>
</feature>